<evidence type="ECO:0000313" key="2">
    <source>
        <dbReference type="Proteomes" id="UP000812031"/>
    </source>
</evidence>
<proteinExistence type="predicted"/>
<comment type="caution">
    <text evidence="1">The sequence shown here is derived from an EMBL/GenBank/DDBJ whole genome shotgun (WGS) entry which is preliminary data.</text>
</comment>
<protein>
    <submittedName>
        <fullName evidence="1">Uncharacterized protein</fullName>
    </submittedName>
</protein>
<dbReference type="EMBL" id="JAHWYN010000006">
    <property type="protein sequence ID" value="MBW4360584.1"/>
    <property type="molecule type" value="Genomic_DNA"/>
</dbReference>
<dbReference type="RefSeq" id="WP_219317069.1">
    <property type="nucleotide sequence ID" value="NZ_JAHWYN010000006.1"/>
</dbReference>
<organism evidence="1 2">
    <name type="scientific">Flavobacterium taihuense</name>
    <dbReference type="NCBI Taxonomy" id="2857508"/>
    <lineage>
        <taxon>Bacteria</taxon>
        <taxon>Pseudomonadati</taxon>
        <taxon>Bacteroidota</taxon>
        <taxon>Flavobacteriia</taxon>
        <taxon>Flavobacteriales</taxon>
        <taxon>Flavobacteriaceae</taxon>
        <taxon>Flavobacterium</taxon>
    </lineage>
</organism>
<evidence type="ECO:0000313" key="1">
    <source>
        <dbReference type="EMBL" id="MBW4360584.1"/>
    </source>
</evidence>
<accession>A0ABS6XV79</accession>
<reference evidence="1 2" key="1">
    <citation type="submission" date="2021-07" db="EMBL/GenBank/DDBJ databases">
        <title>Flavobacterium sp. nov. isolated from sediment on the Taihu Lake.</title>
        <authorList>
            <person name="Qu J.-H."/>
        </authorList>
    </citation>
    <scope>NUCLEOTIDE SEQUENCE [LARGE SCALE GENOMIC DNA]</scope>
    <source>
        <strain evidence="1 2">NAS39</strain>
    </source>
</reference>
<dbReference type="Proteomes" id="UP000812031">
    <property type="component" value="Unassembled WGS sequence"/>
</dbReference>
<name>A0ABS6XV79_9FLAO</name>
<gene>
    <name evidence="1" type="ORF">KZH69_08815</name>
</gene>
<keyword evidence="2" id="KW-1185">Reference proteome</keyword>
<sequence>MEDLSVYWLGKSKIALDWFIEVMGRNEWIRRRQNIVDYFNNDTPSHGDHKRIAVYSDWISWYMYLVESVYERPGCGDPAQLNRINIFFATIGNNLNDLKKMIGIDSKIKIMLNEKQNQPDDTLYELAVALLYSRNGWEVEFVKESSSIKTPDLKIAKGNRLYWVECKRLAKTTEYGEKERVEWMKRSKHLLEIMELHRKPVFAKILFKTPVESTPEFILTYCYAEYIKSKGLKKTISNQFIDFIVTEINLENINESLAIKDLREGSAEFYELLTSDYDIHGNYGHKAELAEGFKYQPDNPLAVLNITAKKLRQVYVVKWECIADDSIDRKAKDFQKILSKATKQIPAIGKSIIQIGYETLSGIIVERERESKIKLLLDKFHFDNKDVEGVFFNSMQFLSKPQGFDWAQTTIYFQNESILEDNLLIETPEGEYSKGTHWET</sequence>